<evidence type="ECO:0000313" key="7">
    <source>
        <dbReference type="Ensembl" id="ENSCAFP00845031986.1"/>
    </source>
</evidence>
<feature type="domain" description="Rho-GAP" evidence="6">
    <location>
        <begin position="619"/>
        <end position="804"/>
    </location>
</feature>
<dbReference type="InterPro" id="IPR000159">
    <property type="entry name" value="RA_dom"/>
</dbReference>
<feature type="domain" description="Ras-associating" evidence="5">
    <location>
        <begin position="201"/>
        <end position="319"/>
    </location>
</feature>
<evidence type="ECO:0000259" key="4">
    <source>
        <dbReference type="PROSITE" id="PS50003"/>
    </source>
</evidence>
<dbReference type="InterPro" id="IPR011993">
    <property type="entry name" value="PH-like_dom_sf"/>
</dbReference>
<feature type="region of interest" description="Disordered" evidence="3">
    <location>
        <begin position="275"/>
        <end position="295"/>
    </location>
</feature>
<dbReference type="Pfam" id="PF00788">
    <property type="entry name" value="RA"/>
    <property type="match status" value="1"/>
</dbReference>
<dbReference type="OrthoDB" id="9558881at2759"/>
<dbReference type="PROSITE" id="PS50003">
    <property type="entry name" value="PH_DOMAIN"/>
    <property type="match status" value="1"/>
</dbReference>
<dbReference type="RefSeq" id="XP_038281799.1">
    <property type="nucleotide sequence ID" value="XM_038425871.1"/>
</dbReference>
<dbReference type="PANTHER" id="PTHR23179">
    <property type="entry name" value="T-CELL ACTIVATION RHO GTPASE ACTIVATING PROTEIN-RELATED"/>
    <property type="match status" value="1"/>
</dbReference>
<organism evidence="7 8">
    <name type="scientific">Canis lupus familiaris</name>
    <name type="common">Dog</name>
    <name type="synonym">Canis familiaris</name>
    <dbReference type="NCBI Taxonomy" id="9615"/>
    <lineage>
        <taxon>Eukaryota</taxon>
        <taxon>Metazoa</taxon>
        <taxon>Chordata</taxon>
        <taxon>Craniata</taxon>
        <taxon>Vertebrata</taxon>
        <taxon>Euteleostomi</taxon>
        <taxon>Mammalia</taxon>
        <taxon>Eutheria</taxon>
        <taxon>Laurasiatheria</taxon>
        <taxon>Carnivora</taxon>
        <taxon>Caniformia</taxon>
        <taxon>Canidae</taxon>
        <taxon>Canis</taxon>
    </lineage>
</organism>
<evidence type="ECO:0000259" key="5">
    <source>
        <dbReference type="PROSITE" id="PS50200"/>
    </source>
</evidence>
<dbReference type="SUPFAM" id="SSF50729">
    <property type="entry name" value="PH domain-like"/>
    <property type="match status" value="1"/>
</dbReference>
<evidence type="ECO:0000259" key="6">
    <source>
        <dbReference type="PROSITE" id="PS50238"/>
    </source>
</evidence>
<dbReference type="InterPro" id="IPR008936">
    <property type="entry name" value="Rho_GTPase_activation_prot"/>
</dbReference>
<dbReference type="SMART" id="SM00233">
    <property type="entry name" value="PH"/>
    <property type="match status" value="1"/>
</dbReference>
<gene>
    <name evidence="7" type="primary">LOC119864445</name>
</gene>
<keyword evidence="1" id="KW-0343">GTPase activation</keyword>
<dbReference type="RefSeq" id="XP_038281800.1">
    <property type="nucleotide sequence ID" value="XM_038425872.1"/>
</dbReference>
<dbReference type="GeneTree" id="ENSGT00940000163685"/>
<dbReference type="RefSeq" id="XP_038281801.1">
    <property type="nucleotide sequence ID" value="XM_038425873.1"/>
</dbReference>
<keyword evidence="2" id="KW-0597">Phosphoprotein</keyword>
<reference evidence="7" key="2">
    <citation type="submission" date="2025-08" db="UniProtKB">
        <authorList>
            <consortium name="Ensembl"/>
        </authorList>
    </citation>
    <scope>IDENTIFICATION</scope>
    <source>
        <strain evidence="7">Boxer</strain>
    </source>
</reference>
<evidence type="ECO:0000313" key="8">
    <source>
        <dbReference type="Proteomes" id="UP000805418"/>
    </source>
</evidence>
<dbReference type="SUPFAM" id="SSF48350">
    <property type="entry name" value="GTPase activation domain, GAP"/>
    <property type="match status" value="3"/>
</dbReference>
<dbReference type="PROSITE" id="PS50238">
    <property type="entry name" value="RHOGAP"/>
    <property type="match status" value="3"/>
</dbReference>
<accession>A0A8I3PIB8</accession>
<keyword evidence="8" id="KW-1185">Reference proteome</keyword>
<protein>
    <recommendedName>
        <fullName evidence="9">Rho GTPase activating protein 20</fullName>
    </recommendedName>
</protein>
<dbReference type="PROSITE" id="PS50200">
    <property type="entry name" value="RA"/>
    <property type="match status" value="1"/>
</dbReference>
<dbReference type="Pfam" id="PF22286">
    <property type="entry name" value="RHG20_PH"/>
    <property type="match status" value="1"/>
</dbReference>
<dbReference type="CDD" id="cd04402">
    <property type="entry name" value="RhoGAP_ARHGAP20"/>
    <property type="match status" value="2"/>
</dbReference>
<dbReference type="Gene3D" id="1.10.555.10">
    <property type="entry name" value="Rho GTPase activation protein"/>
    <property type="match status" value="3"/>
</dbReference>
<feature type="domain" description="PH" evidence="4">
    <location>
        <begin position="92"/>
        <end position="192"/>
    </location>
</feature>
<dbReference type="SMART" id="SM00324">
    <property type="entry name" value="RhoGAP"/>
    <property type="match status" value="3"/>
</dbReference>
<reference evidence="7" key="1">
    <citation type="submission" date="2020-03" db="EMBL/GenBank/DDBJ databases">
        <title>Long-read based genome assembly of a Labrador retriever dog.</title>
        <authorList>
            <person name="Eory L."/>
            <person name="Zhang W."/>
            <person name="Schoenebeck J."/>
        </authorList>
    </citation>
    <scope>NUCLEOTIDE SEQUENCE [LARGE SCALE GENOMIC DNA]</scope>
    <source>
        <strain evidence="7">Labrador retriever</strain>
    </source>
</reference>
<dbReference type="SUPFAM" id="SSF54236">
    <property type="entry name" value="Ubiquitin-like"/>
    <property type="match status" value="1"/>
</dbReference>
<evidence type="ECO:0008006" key="9">
    <source>
        <dbReference type="Google" id="ProtNLM"/>
    </source>
</evidence>
<proteinExistence type="predicted"/>
<dbReference type="Proteomes" id="UP000805418">
    <property type="component" value="Chromosome 19"/>
</dbReference>
<evidence type="ECO:0000256" key="2">
    <source>
        <dbReference type="ARBA" id="ARBA00022553"/>
    </source>
</evidence>
<name>A0A8I3PIB8_CANLF</name>
<dbReference type="GO" id="GO:0035023">
    <property type="term" value="P:regulation of Rho protein signal transduction"/>
    <property type="evidence" value="ECO:0007669"/>
    <property type="project" value="InterPro"/>
</dbReference>
<dbReference type="GeneID" id="119864445"/>
<dbReference type="InterPro" id="IPR029071">
    <property type="entry name" value="Ubiquitin-like_domsf"/>
</dbReference>
<feature type="domain" description="Rho-GAP" evidence="6">
    <location>
        <begin position="369"/>
        <end position="554"/>
    </location>
</feature>
<dbReference type="PANTHER" id="PTHR23179:SF37">
    <property type="entry name" value="1700006A11RIK PROTEIN"/>
    <property type="match status" value="1"/>
</dbReference>
<dbReference type="GO" id="GO:0005096">
    <property type="term" value="F:GTPase activator activity"/>
    <property type="evidence" value="ECO:0000318"/>
    <property type="project" value="GO_Central"/>
</dbReference>
<dbReference type="InterPro" id="IPR000198">
    <property type="entry name" value="RhoGAP_dom"/>
</dbReference>
<reference evidence="7" key="3">
    <citation type="submission" date="2025-09" db="UniProtKB">
        <authorList>
            <consortium name="Ensembl"/>
        </authorList>
    </citation>
    <scope>IDENTIFICATION</scope>
    <source>
        <strain evidence="7">Boxer</strain>
    </source>
</reference>
<feature type="domain" description="Rho-GAP" evidence="6">
    <location>
        <begin position="810"/>
        <end position="1000"/>
    </location>
</feature>
<dbReference type="GO" id="GO:0007165">
    <property type="term" value="P:signal transduction"/>
    <property type="evidence" value="ECO:0007669"/>
    <property type="project" value="InterPro"/>
</dbReference>
<evidence type="ECO:0000256" key="3">
    <source>
        <dbReference type="SAM" id="MobiDB-lite"/>
    </source>
</evidence>
<dbReference type="RefSeq" id="XP_038281798.1">
    <property type="nucleotide sequence ID" value="XM_038425870.1"/>
</dbReference>
<dbReference type="InterPro" id="IPR047887">
    <property type="entry name" value="ARHGAP20_PH"/>
</dbReference>
<dbReference type="AlphaFoldDB" id="A0A8I3PIB8"/>
<dbReference type="RefSeq" id="XP_038281797.1">
    <property type="nucleotide sequence ID" value="XM_038425869.1"/>
</dbReference>
<dbReference type="RefSeq" id="XP_038281796.1">
    <property type="nucleotide sequence ID" value="XM_038425868.1"/>
</dbReference>
<dbReference type="FunFam" id="1.10.555.10:FF:000147">
    <property type="match status" value="1"/>
</dbReference>
<dbReference type="CDD" id="cd13319">
    <property type="entry name" value="PH_RARhoGAP"/>
    <property type="match status" value="1"/>
</dbReference>
<dbReference type="Ensembl" id="ENSCAFT00845040851.1">
    <property type="protein sequence ID" value="ENSCAFP00845031986.1"/>
    <property type="gene ID" value="ENSCAFG00845023145.1"/>
</dbReference>
<dbReference type="Gene3D" id="2.30.29.30">
    <property type="entry name" value="Pleckstrin-homology domain (PH domain)/Phosphotyrosine-binding domain (PTB)"/>
    <property type="match status" value="1"/>
</dbReference>
<dbReference type="Pfam" id="PF00620">
    <property type="entry name" value="RhoGAP"/>
    <property type="match status" value="3"/>
</dbReference>
<sequence>MGIHTEKLDNSGRCPAPAAGTQPERLEYYMTLPASWGRRTQHYLRSDYWCEERDCRWEGSGAKSCSCKKKTSSVEVDTHSESTTSSEGATRTLLIHGPVELKKGWRRQKWQLFLYSDLLLMSNTKYKKNFKIKKKIPLNTMWIANCMDTVGDANIRSGRSFVLGWPTVNFVATFSSSEQKEKWRSYLQRYIMLAKEKEQPKSILLKIFTENIKNCACSVTVTVTNSDTANDTINMLLTMLGITGSEKDFQLWVSSGKEKLPLIGHEHPYGIKMSHLPSTKPLPKEAEDSVSPSPTQESLLLEQKITDVQIHFILKPRHPAQNKQERDSGQKTMKSTVFRDWAFWWCAGTCQKNHCRVAPSAKPRQLFGVSLTDICDKDNLPFPILDMLSVINRKGPLLEGIFRKSTCINSCRNLKEKLNSGDRVNCYSKSVHVVACVLKDFLENIEGSLLSSKLYEKWLGVLNEVTEKEKINAAQRLLTQLPKANVVLLRYLFGVLYNIEQQSSSNQMTAYDLSVCIAPSILCPPNTCSLELEDNFIKKASLVQFLIENCLKIFGEDITSLLGENSKSCHNNEKAADSVQNTLKSTSFRDSAFCQHIGTSQYNQYTALLSAKPGQLFGVSLMDIFDKDIMPLPILDMLSFINEKGPLTEGIFRKPGSIKSCGILKKKLNSGDRVRHYSKSVLVVAFVLKDFLENIEGSLLSSDLYEKWLGVLDEVTQKEKINAAQRLLTQLPKANVVLLRYLFGVLYNIEQQSSSNQMTAYDLSVCIAPSILCPPNTCSLELEDNFIKKASLIQFLIENCLGIFGEDITSLLGENSKSCHNNEKAADSVQNTKESSAFTNSSFGHCAGTWQNNQCTAAPSEKSGQLFGVSLTDIFHKDNFPFPILDFLENIEGSLLSSELYEKWLDVLDEVTEEEKINAAQRLLAQLPNVNVVVLRYLFGVLYSIEQESSPNQITPYDLSVCIAPSILCPPNSGSLELEENFVKKASLIQFLYENCLGIFGEDITSLLGENSKSCHNNEKAADSGQKTTKRSLFRRLAFWCCGGTCWNNKCTAEPSAEPRERFGVPSRGYL</sequence>
<dbReference type="InterPro" id="IPR001849">
    <property type="entry name" value="PH_domain"/>
</dbReference>
<evidence type="ECO:0000256" key="1">
    <source>
        <dbReference type="ARBA" id="ARBA00022468"/>
    </source>
</evidence>
<dbReference type="FunFam" id="1.10.555.10:FF:000055">
    <property type="entry name" value="Similar to GTPase-activating protein testicular GAP1"/>
    <property type="match status" value="2"/>
</dbReference>
<dbReference type="InterPro" id="IPR047886">
    <property type="entry name" value="ARHGAP20-like_RhoGAP"/>
</dbReference>
<dbReference type="RefSeq" id="XP_038281795.1">
    <property type="nucleotide sequence ID" value="XM_038425867.1"/>
</dbReference>